<gene>
    <name evidence="2" type="ORF">AMON00008_LOCUS47036</name>
</gene>
<sequence length="637" mass="67286">MLAAMARCAVLLGLSAVPACDAARLGRQAQQHGLRRGLEEGAGPWSLEDAAPAGAAGPARLRLDGATEGMDDEGDGPLALAKQQQQLQTLERALSSGAEDDGQAGREASKVIRSKLLSTLHGAARKSGNVTQELKALVAGMRSSISQQHSASAGILANVMAAFSRCLTEKGKADVQLREGSTTMESKAAEHLTCRGQEKSAAIEKSECDDATAAQQQAKDATCAALESLKKDPNTAAEVCRSSGVAEDYESWLGRNRDHFIRAAEEFASAKEACANATRKLAEQAPKCAGFAGALDQRRTACNAVQAELESATCSYDVQRVAACAGYGTCWAGASATYNKTTPELAVEAESRRAQWRAAMRIECLLRSFDAADQEAAIDGCIAKVHDTSPLDLPIPGAPAKAACAAAVPLPCKGDFLNVRYGGCPAEAAPATCTPCMINGALSSQWVVVLKIGQDSTLGYSSPLWENDELLNEDSPIDQAGNAKYSTYLNSPFKSIRMCIGSPDSNCVEHTFDREWGSAKTLFSAGYIRDPTLDGEGILGAFAPKKGWYQDCPMQRPGFNVKCKDSNWARFGFCLNCQSQGCQNSDSNDADASIGIGLRGQSTSSEMGAGWTNYFASGPGTCSANSMTFKNAWLWVG</sequence>
<proteinExistence type="predicted"/>
<protein>
    <submittedName>
        <fullName evidence="2">Uncharacterized protein</fullName>
    </submittedName>
</protein>
<organism evidence="2">
    <name type="scientific">Alexandrium monilatum</name>
    <dbReference type="NCBI Taxonomy" id="311494"/>
    <lineage>
        <taxon>Eukaryota</taxon>
        <taxon>Sar</taxon>
        <taxon>Alveolata</taxon>
        <taxon>Dinophyceae</taxon>
        <taxon>Gonyaulacales</taxon>
        <taxon>Pyrocystaceae</taxon>
        <taxon>Alexandrium</taxon>
    </lineage>
</organism>
<evidence type="ECO:0000256" key="1">
    <source>
        <dbReference type="SAM" id="SignalP"/>
    </source>
</evidence>
<feature type="signal peptide" evidence="1">
    <location>
        <begin position="1"/>
        <end position="22"/>
    </location>
</feature>
<evidence type="ECO:0000313" key="2">
    <source>
        <dbReference type="EMBL" id="CAE4638857.1"/>
    </source>
</evidence>
<dbReference type="EMBL" id="HBNR01066588">
    <property type="protein sequence ID" value="CAE4638857.1"/>
    <property type="molecule type" value="Transcribed_RNA"/>
</dbReference>
<dbReference type="AlphaFoldDB" id="A0A7S4S9K3"/>
<reference evidence="2" key="1">
    <citation type="submission" date="2021-01" db="EMBL/GenBank/DDBJ databases">
        <authorList>
            <person name="Corre E."/>
            <person name="Pelletier E."/>
            <person name="Niang G."/>
            <person name="Scheremetjew M."/>
            <person name="Finn R."/>
            <person name="Kale V."/>
            <person name="Holt S."/>
            <person name="Cochrane G."/>
            <person name="Meng A."/>
            <person name="Brown T."/>
            <person name="Cohen L."/>
        </authorList>
    </citation>
    <scope>NUCLEOTIDE SEQUENCE</scope>
    <source>
        <strain evidence="2">CCMP3105</strain>
    </source>
</reference>
<accession>A0A7S4S9K3</accession>
<name>A0A7S4S9K3_9DINO</name>
<feature type="chain" id="PRO_5031514915" evidence="1">
    <location>
        <begin position="23"/>
        <end position="637"/>
    </location>
</feature>
<keyword evidence="1" id="KW-0732">Signal</keyword>